<sequence length="174" mass="20125">MNTSKLEILIKKEDLKNKIKELADQLNEKYKNESLTVIAILNGALFFFSDLLKLLKMPIQIDTIVVSSYDGTKSTDKIVYHKKIVKPIIENQNVIIIEDIIDTGRTMNSVFEYVQSLKPKTLDLVVLASKEDTKTKFKYDYKSLFIVPDKYIVGYGFGIDDLYRQLEDIYIINE</sequence>
<evidence type="ECO:0000313" key="8">
    <source>
        <dbReference type="Proteomes" id="UP000067243"/>
    </source>
</evidence>
<protein>
    <recommendedName>
        <fullName evidence="2">Hypoxanthine-guanine phosphoribosyltransferase</fullName>
    </recommendedName>
</protein>
<organism evidence="7 8">
    <name type="scientific">Spiroplasma turonicum</name>
    <dbReference type="NCBI Taxonomy" id="216946"/>
    <lineage>
        <taxon>Bacteria</taxon>
        <taxon>Bacillati</taxon>
        <taxon>Mycoplasmatota</taxon>
        <taxon>Mollicutes</taxon>
        <taxon>Entomoplasmatales</taxon>
        <taxon>Spiroplasmataceae</taxon>
        <taxon>Spiroplasma</taxon>
    </lineage>
</organism>
<dbReference type="PANTHER" id="PTHR43340">
    <property type="entry name" value="HYPOXANTHINE-GUANINE PHOSPHORIBOSYLTRANSFERASE"/>
    <property type="match status" value="1"/>
</dbReference>
<feature type="coiled-coil region" evidence="5">
    <location>
        <begin position="5"/>
        <end position="36"/>
    </location>
</feature>
<comment type="catalytic activity">
    <reaction evidence="3">
        <text>GMP + diphosphate = guanine + 5-phospho-alpha-D-ribose 1-diphosphate</text>
        <dbReference type="Rhea" id="RHEA:25424"/>
        <dbReference type="ChEBI" id="CHEBI:16235"/>
        <dbReference type="ChEBI" id="CHEBI:33019"/>
        <dbReference type="ChEBI" id="CHEBI:58017"/>
        <dbReference type="ChEBI" id="CHEBI:58115"/>
        <dbReference type="EC" id="2.4.2.8"/>
    </reaction>
    <physiologicalReaction direction="right-to-left" evidence="3">
        <dbReference type="Rhea" id="RHEA:25426"/>
    </physiologicalReaction>
</comment>
<dbReference type="GO" id="GO:0000287">
    <property type="term" value="F:magnesium ion binding"/>
    <property type="evidence" value="ECO:0007669"/>
    <property type="project" value="TreeGrafter"/>
</dbReference>
<reference evidence="7 8" key="1">
    <citation type="journal article" date="2015" name="Genome Announc.">
        <title>Complete Genome Sequence of Spiroplasma turonicum Strain Tab4cT, a Parasite of a Horse Fly, Haematopota sp. (Diptera: Tabanidae).</title>
        <authorList>
            <person name="Davis R.E."/>
            <person name="Shao J."/>
            <person name="Zhao Y."/>
            <person name="Gasparich G.E."/>
            <person name="Gaynor B.J."/>
            <person name="Donofrio N."/>
        </authorList>
    </citation>
    <scope>NUCLEOTIDE SEQUENCE [LARGE SCALE GENOMIC DNA]</scope>
    <source>
        <strain evidence="7 8">Tab4c</strain>
    </source>
</reference>
<dbReference type="EMBL" id="CP012328">
    <property type="protein sequence ID" value="AKU79544.1"/>
    <property type="molecule type" value="Genomic_DNA"/>
</dbReference>
<dbReference type="CDD" id="cd06223">
    <property type="entry name" value="PRTases_typeI"/>
    <property type="match status" value="1"/>
</dbReference>
<keyword evidence="5" id="KW-0175">Coiled coil</keyword>
<evidence type="ECO:0000256" key="3">
    <source>
        <dbReference type="ARBA" id="ARBA00048811"/>
    </source>
</evidence>
<dbReference type="PANTHER" id="PTHR43340:SF1">
    <property type="entry name" value="HYPOXANTHINE PHOSPHORIBOSYLTRANSFERASE"/>
    <property type="match status" value="1"/>
</dbReference>
<proteinExistence type="predicted"/>
<dbReference type="SUPFAM" id="SSF53271">
    <property type="entry name" value="PRTase-like"/>
    <property type="match status" value="1"/>
</dbReference>
<dbReference type="GO" id="GO:0005829">
    <property type="term" value="C:cytosol"/>
    <property type="evidence" value="ECO:0007669"/>
    <property type="project" value="TreeGrafter"/>
</dbReference>
<comment type="catalytic activity">
    <reaction evidence="4">
        <text>IMP + diphosphate = hypoxanthine + 5-phospho-alpha-D-ribose 1-diphosphate</text>
        <dbReference type="Rhea" id="RHEA:17973"/>
        <dbReference type="ChEBI" id="CHEBI:17368"/>
        <dbReference type="ChEBI" id="CHEBI:33019"/>
        <dbReference type="ChEBI" id="CHEBI:58017"/>
        <dbReference type="ChEBI" id="CHEBI:58053"/>
        <dbReference type="EC" id="2.4.2.8"/>
    </reaction>
    <physiologicalReaction direction="right-to-left" evidence="4">
        <dbReference type="Rhea" id="RHEA:17975"/>
    </physiologicalReaction>
</comment>
<dbReference type="GO" id="GO:0032263">
    <property type="term" value="P:GMP salvage"/>
    <property type="evidence" value="ECO:0007669"/>
    <property type="project" value="TreeGrafter"/>
</dbReference>
<dbReference type="GO" id="GO:0046100">
    <property type="term" value="P:hypoxanthine metabolic process"/>
    <property type="evidence" value="ECO:0007669"/>
    <property type="project" value="TreeGrafter"/>
</dbReference>
<dbReference type="AlphaFoldDB" id="A0A0K1P5U7"/>
<evidence type="ECO:0000259" key="6">
    <source>
        <dbReference type="Pfam" id="PF00156"/>
    </source>
</evidence>
<dbReference type="InterPro" id="IPR000836">
    <property type="entry name" value="PRTase_dom"/>
</dbReference>
<comment type="pathway">
    <text evidence="1">Purine metabolism; GMP biosynthesis via salvage pathway; GMP from guanine: step 1/1.</text>
</comment>
<dbReference type="GO" id="GO:0032264">
    <property type="term" value="P:IMP salvage"/>
    <property type="evidence" value="ECO:0007669"/>
    <property type="project" value="TreeGrafter"/>
</dbReference>
<dbReference type="PATRIC" id="fig|216946.3.peg.299"/>
<dbReference type="RefSeq" id="WP_075048143.1">
    <property type="nucleotide sequence ID" value="NZ_CP012328.1"/>
</dbReference>
<evidence type="ECO:0000256" key="5">
    <source>
        <dbReference type="SAM" id="Coils"/>
    </source>
</evidence>
<evidence type="ECO:0000313" key="7">
    <source>
        <dbReference type="EMBL" id="AKU79544.1"/>
    </source>
</evidence>
<dbReference type="KEGG" id="stur:STURON_00298"/>
<name>A0A0K1P5U7_9MOLU</name>
<dbReference type="GO" id="GO:0004422">
    <property type="term" value="F:hypoxanthine phosphoribosyltransferase activity"/>
    <property type="evidence" value="ECO:0007669"/>
    <property type="project" value="TreeGrafter"/>
</dbReference>
<evidence type="ECO:0000256" key="2">
    <source>
        <dbReference type="ARBA" id="ARBA00022099"/>
    </source>
</evidence>
<keyword evidence="8" id="KW-1185">Reference proteome</keyword>
<keyword evidence="7" id="KW-0328">Glycosyltransferase</keyword>
<dbReference type="OrthoDB" id="9802824at2"/>
<dbReference type="STRING" id="216946.STURO_v1c02990"/>
<feature type="domain" description="Phosphoribosyltransferase" evidence="6">
    <location>
        <begin position="14"/>
        <end position="153"/>
    </location>
</feature>
<evidence type="ECO:0000256" key="1">
    <source>
        <dbReference type="ARBA" id="ARBA00004676"/>
    </source>
</evidence>
<evidence type="ECO:0000256" key="4">
    <source>
        <dbReference type="ARBA" id="ARBA00049402"/>
    </source>
</evidence>
<gene>
    <name evidence="7" type="primary">hprT2</name>
    <name evidence="7" type="ORF">STURON_00298</name>
</gene>
<dbReference type="GO" id="GO:0006178">
    <property type="term" value="P:guanine salvage"/>
    <property type="evidence" value="ECO:0007669"/>
    <property type="project" value="TreeGrafter"/>
</dbReference>
<keyword evidence="7" id="KW-0808">Transferase</keyword>
<dbReference type="InterPro" id="IPR029057">
    <property type="entry name" value="PRTase-like"/>
</dbReference>
<dbReference type="Pfam" id="PF00156">
    <property type="entry name" value="Pribosyltran"/>
    <property type="match status" value="1"/>
</dbReference>
<dbReference type="InterPro" id="IPR050408">
    <property type="entry name" value="HGPRT"/>
</dbReference>
<dbReference type="Gene3D" id="3.40.50.2020">
    <property type="match status" value="1"/>
</dbReference>
<dbReference type="Proteomes" id="UP000067243">
    <property type="component" value="Chromosome"/>
</dbReference>
<accession>A0A0K1P5U7</accession>